<gene>
    <name evidence="1" type="ORF">GCM10010841_11450</name>
</gene>
<keyword evidence="2" id="KW-1185">Reference proteome</keyword>
<sequence length="241" mass="24930">MDAAAPDLTSLLARAEAGDVTTALTDHECQAAARLALHSGRPRLALRWGDADPLTHAAALLRLGDAATALEVLGTLPQTARSAVLRARAHWQLADGSAQGATLQALALARREGDGAAVVAAATLRGEQLLPDPYAALRTLAEGLKVAEQTGQAADAHLLAVLAHAQRRLGGPKGARTATKALERSAPRSPARVLALLALDRAQEAHAEAADGELAAVWWRGFLSDQFPVTPSGTKRTAADG</sequence>
<dbReference type="RefSeq" id="WP_188902277.1">
    <property type="nucleotide sequence ID" value="NZ_BMOM01000006.1"/>
</dbReference>
<organism evidence="1 2">
    <name type="scientific">Deinococcus aerophilus</name>
    <dbReference type="NCBI Taxonomy" id="522488"/>
    <lineage>
        <taxon>Bacteria</taxon>
        <taxon>Thermotogati</taxon>
        <taxon>Deinococcota</taxon>
        <taxon>Deinococci</taxon>
        <taxon>Deinococcales</taxon>
        <taxon>Deinococcaceae</taxon>
        <taxon>Deinococcus</taxon>
    </lineage>
</organism>
<protein>
    <submittedName>
        <fullName evidence="1">Uncharacterized protein</fullName>
    </submittedName>
</protein>
<evidence type="ECO:0000313" key="1">
    <source>
        <dbReference type="EMBL" id="GGM04728.1"/>
    </source>
</evidence>
<comment type="caution">
    <text evidence="1">The sequence shown here is derived from an EMBL/GenBank/DDBJ whole genome shotgun (WGS) entry which is preliminary data.</text>
</comment>
<proteinExistence type="predicted"/>
<evidence type="ECO:0000313" key="2">
    <source>
        <dbReference type="Proteomes" id="UP000661918"/>
    </source>
</evidence>
<name>A0ABQ2GN58_9DEIO</name>
<dbReference type="EMBL" id="BMOM01000006">
    <property type="protein sequence ID" value="GGM04728.1"/>
    <property type="molecule type" value="Genomic_DNA"/>
</dbReference>
<accession>A0ABQ2GN58</accession>
<reference evidence="2" key="1">
    <citation type="journal article" date="2019" name="Int. J. Syst. Evol. Microbiol.">
        <title>The Global Catalogue of Microorganisms (GCM) 10K type strain sequencing project: providing services to taxonomists for standard genome sequencing and annotation.</title>
        <authorList>
            <consortium name="The Broad Institute Genomics Platform"/>
            <consortium name="The Broad Institute Genome Sequencing Center for Infectious Disease"/>
            <person name="Wu L."/>
            <person name="Ma J."/>
        </authorList>
    </citation>
    <scope>NUCLEOTIDE SEQUENCE [LARGE SCALE GENOMIC DNA]</scope>
    <source>
        <strain evidence="2">JCM 15443</strain>
    </source>
</reference>
<dbReference type="Proteomes" id="UP000661918">
    <property type="component" value="Unassembled WGS sequence"/>
</dbReference>